<dbReference type="RefSeq" id="WP_084730226.1">
    <property type="nucleotide sequence ID" value="NZ_BMEN01000003.1"/>
</dbReference>
<dbReference type="STRING" id="1195760.SAMN05444281_1647"/>
<evidence type="ECO:0008006" key="4">
    <source>
        <dbReference type="Google" id="ProtNLM"/>
    </source>
</evidence>
<dbReference type="Gene3D" id="2.130.10.10">
    <property type="entry name" value="YVTN repeat-like/Quinoprotein amine dehydrogenase"/>
    <property type="match status" value="1"/>
</dbReference>
<protein>
    <recommendedName>
        <fullName evidence="4">LVIVD repeat-containing protein</fullName>
    </recommendedName>
</protein>
<evidence type="ECO:0000313" key="3">
    <source>
        <dbReference type="Proteomes" id="UP000184109"/>
    </source>
</evidence>
<keyword evidence="1" id="KW-0732">Signal</keyword>
<dbReference type="OrthoDB" id="814028at2"/>
<feature type="signal peptide" evidence="1">
    <location>
        <begin position="1"/>
        <end position="16"/>
    </location>
</feature>
<accession>A0A1M5VAP2</accession>
<evidence type="ECO:0000313" key="2">
    <source>
        <dbReference type="EMBL" id="SHH72271.1"/>
    </source>
</evidence>
<dbReference type="InterPro" id="IPR015943">
    <property type="entry name" value="WD40/YVTN_repeat-like_dom_sf"/>
</dbReference>
<feature type="chain" id="PRO_5012567649" description="LVIVD repeat-containing protein" evidence="1">
    <location>
        <begin position="17"/>
        <end position="582"/>
    </location>
</feature>
<sequence length="582" mass="62055">MKKFISISFLSLFAFAVSCSSNDDNDFNNQEKEVILNNSNQTNRLNTAKAGVISIKEAPDEDPELTSSKLGVAYKTYAANINDVASNIPLVQIAEVSAPIHNETTLRATHVVIHEKYAYVSYNVEGPTYLGAIDVIDISDPNNPSIALGAIFPNTDVSAISYYNDALYIAGASSSTNIDESNPAVLIKMQLEDGLPTDNIVLINMSSYVATDVLANTNGIYGVSGVNGVLAKYDISNQLLQESVSVNDLRAIGEYDNKIVVLSGTDGVSVYNSSTLSEISNFPTSTDIAESKRTIDFYNNNILVAEGKKGLGIYNIDNGSPVNTIELPTITDNNIDPNEVVTNAVTVEKDHIFMANGAAGLTVHDLKKGISNITKTGTLDIDGSTNYVQSANGYIFVASGKGGLKIIKTVEDNPNSGETSIVCDGPEFTTYNGGSWLNINSNESKYYSGSTSLQGLNVNANLTFCGSLAVSNGLNINSNGHFKMSGSLAQGNYNNKYLSLNINDNAILELEGSMVVYGNMTFNTGANLKVSGSVTIYGDVMINNNVTIDFIGSDSSITIYGTVTKNGTPTITGNYNDTLNKL</sequence>
<reference evidence="3" key="1">
    <citation type="submission" date="2016-11" db="EMBL/GenBank/DDBJ databases">
        <authorList>
            <person name="Varghese N."/>
            <person name="Submissions S."/>
        </authorList>
    </citation>
    <scope>NUCLEOTIDE SEQUENCE [LARGE SCALE GENOMIC DNA]</scope>
    <source>
        <strain evidence="3">DSM 100572</strain>
    </source>
</reference>
<gene>
    <name evidence="2" type="ORF">SAMN05444281_1647</name>
</gene>
<dbReference type="AlphaFoldDB" id="A0A1M5VAP2"/>
<organism evidence="2 3">
    <name type="scientific">Wenyingzhuangia marina</name>
    <dbReference type="NCBI Taxonomy" id="1195760"/>
    <lineage>
        <taxon>Bacteria</taxon>
        <taxon>Pseudomonadati</taxon>
        <taxon>Bacteroidota</taxon>
        <taxon>Flavobacteriia</taxon>
        <taxon>Flavobacteriales</taxon>
        <taxon>Flavobacteriaceae</taxon>
        <taxon>Wenyingzhuangia</taxon>
    </lineage>
</organism>
<name>A0A1M5VAP2_9FLAO</name>
<evidence type="ECO:0000256" key="1">
    <source>
        <dbReference type="SAM" id="SignalP"/>
    </source>
</evidence>
<dbReference type="EMBL" id="FQXQ01000003">
    <property type="protein sequence ID" value="SHH72271.1"/>
    <property type="molecule type" value="Genomic_DNA"/>
</dbReference>
<keyword evidence="3" id="KW-1185">Reference proteome</keyword>
<dbReference type="SUPFAM" id="SSF75011">
    <property type="entry name" value="3-carboxy-cis,cis-mucoante lactonizing enzyme"/>
    <property type="match status" value="1"/>
</dbReference>
<dbReference type="PROSITE" id="PS51257">
    <property type="entry name" value="PROKAR_LIPOPROTEIN"/>
    <property type="match status" value="1"/>
</dbReference>
<dbReference type="Proteomes" id="UP000184109">
    <property type="component" value="Unassembled WGS sequence"/>
</dbReference>
<proteinExistence type="predicted"/>